<dbReference type="EMBL" id="DTGA01000075">
    <property type="protein sequence ID" value="HGB30856.1"/>
    <property type="molecule type" value="Genomic_DNA"/>
</dbReference>
<proteinExistence type="predicted"/>
<sequence length="105" mass="12344">MNTQIGTWITVPIIMGMALAPIPYTSISKSLIIIITFLYSLIFGVVRYTFFIHILLRFTYIFSLPLYFTLGPFIDFTYIVGFYSFYSGIIANKLQKIRETWKWVY</sequence>
<evidence type="ECO:0000313" key="2">
    <source>
        <dbReference type="EMBL" id="HGB30856.1"/>
    </source>
</evidence>
<name>A0A7C3SP09_9BACT</name>
<evidence type="ECO:0000256" key="1">
    <source>
        <dbReference type="SAM" id="Phobius"/>
    </source>
</evidence>
<feature type="transmembrane region" description="Helical" evidence="1">
    <location>
        <begin position="66"/>
        <end position="86"/>
    </location>
</feature>
<keyword evidence="1" id="KW-1133">Transmembrane helix</keyword>
<dbReference type="AlphaFoldDB" id="A0A7C3SP09"/>
<feature type="transmembrane region" description="Helical" evidence="1">
    <location>
        <begin position="6"/>
        <end position="24"/>
    </location>
</feature>
<gene>
    <name evidence="2" type="ORF">ENV35_03150</name>
</gene>
<comment type="caution">
    <text evidence="2">The sequence shown here is derived from an EMBL/GenBank/DDBJ whole genome shotgun (WGS) entry which is preliminary data.</text>
</comment>
<keyword evidence="1" id="KW-0472">Membrane</keyword>
<organism evidence="2">
    <name type="scientific">Dictyoglomus turgidum</name>
    <dbReference type="NCBI Taxonomy" id="513050"/>
    <lineage>
        <taxon>Bacteria</taxon>
        <taxon>Pseudomonadati</taxon>
        <taxon>Dictyoglomota</taxon>
        <taxon>Dictyoglomia</taxon>
        <taxon>Dictyoglomales</taxon>
        <taxon>Dictyoglomaceae</taxon>
        <taxon>Dictyoglomus</taxon>
    </lineage>
</organism>
<protein>
    <submittedName>
        <fullName evidence="2">Uncharacterized protein</fullName>
    </submittedName>
</protein>
<reference evidence="2" key="1">
    <citation type="journal article" date="2020" name="mSystems">
        <title>Genome- and Community-Level Interaction Insights into Carbon Utilization and Element Cycling Functions of Hydrothermarchaeota in Hydrothermal Sediment.</title>
        <authorList>
            <person name="Zhou Z."/>
            <person name="Liu Y."/>
            <person name="Xu W."/>
            <person name="Pan J."/>
            <person name="Luo Z.H."/>
            <person name="Li M."/>
        </authorList>
    </citation>
    <scope>NUCLEOTIDE SEQUENCE [LARGE SCALE GENOMIC DNA]</scope>
    <source>
        <strain evidence="2">SpSt-751</strain>
    </source>
</reference>
<keyword evidence="1" id="KW-0812">Transmembrane</keyword>
<feature type="transmembrane region" description="Helical" evidence="1">
    <location>
        <begin position="31"/>
        <end position="54"/>
    </location>
</feature>
<accession>A0A7C3SP09</accession>